<proteinExistence type="predicted"/>
<sequence>MSIYRGTEAVVHRMHGSVFHAFASPSTGSRELCTWRVEIAGGVSGVPHRVGRDEVLMVSAGELSVSLDGVAGRVGAGDVLVVPAGTEFRVSNEGAETAEAWVVTSAGFEATLPDGTTITPPWVS</sequence>
<dbReference type="Proteomes" id="UP001595867">
    <property type="component" value="Unassembled WGS sequence"/>
</dbReference>
<dbReference type="InterPro" id="IPR014710">
    <property type="entry name" value="RmlC-like_jellyroll"/>
</dbReference>
<evidence type="ECO:0000313" key="2">
    <source>
        <dbReference type="EMBL" id="MFC4064709.1"/>
    </source>
</evidence>
<dbReference type="InterPro" id="IPR011051">
    <property type="entry name" value="RmlC_Cupin_sf"/>
</dbReference>
<dbReference type="Gene3D" id="2.60.120.10">
    <property type="entry name" value="Jelly Rolls"/>
    <property type="match status" value="1"/>
</dbReference>
<dbReference type="EMBL" id="JBHSBL010000006">
    <property type="protein sequence ID" value="MFC4064709.1"/>
    <property type="molecule type" value="Genomic_DNA"/>
</dbReference>
<evidence type="ECO:0000259" key="1">
    <source>
        <dbReference type="Pfam" id="PF07883"/>
    </source>
</evidence>
<protein>
    <submittedName>
        <fullName evidence="2">Cupin domain-containing protein</fullName>
    </submittedName>
</protein>
<keyword evidence="3" id="KW-1185">Reference proteome</keyword>
<evidence type="ECO:0000313" key="3">
    <source>
        <dbReference type="Proteomes" id="UP001595867"/>
    </source>
</evidence>
<dbReference type="Pfam" id="PF07883">
    <property type="entry name" value="Cupin_2"/>
    <property type="match status" value="1"/>
</dbReference>
<gene>
    <name evidence="2" type="ORF">ACFO0C_07195</name>
</gene>
<comment type="caution">
    <text evidence="2">The sequence shown here is derived from an EMBL/GenBank/DDBJ whole genome shotgun (WGS) entry which is preliminary data.</text>
</comment>
<feature type="domain" description="Cupin type-2" evidence="1">
    <location>
        <begin position="36"/>
        <end position="103"/>
    </location>
</feature>
<dbReference type="RefSeq" id="WP_378065751.1">
    <property type="nucleotide sequence ID" value="NZ_JBHSBL010000006.1"/>
</dbReference>
<dbReference type="SUPFAM" id="SSF51182">
    <property type="entry name" value="RmlC-like cupins"/>
    <property type="match status" value="1"/>
</dbReference>
<dbReference type="InterPro" id="IPR013096">
    <property type="entry name" value="Cupin_2"/>
</dbReference>
<name>A0ABV8IKI4_9ACTN</name>
<accession>A0ABV8IKI4</accession>
<reference evidence="3" key="1">
    <citation type="journal article" date="2019" name="Int. J. Syst. Evol. Microbiol.">
        <title>The Global Catalogue of Microorganisms (GCM) 10K type strain sequencing project: providing services to taxonomists for standard genome sequencing and annotation.</title>
        <authorList>
            <consortium name="The Broad Institute Genomics Platform"/>
            <consortium name="The Broad Institute Genome Sequencing Center for Infectious Disease"/>
            <person name="Wu L."/>
            <person name="Ma J."/>
        </authorList>
    </citation>
    <scope>NUCLEOTIDE SEQUENCE [LARGE SCALE GENOMIC DNA]</scope>
    <source>
        <strain evidence="3">TBRC 5832</strain>
    </source>
</reference>
<organism evidence="2 3">
    <name type="scientific">Actinoplanes subglobosus</name>
    <dbReference type="NCBI Taxonomy" id="1547892"/>
    <lineage>
        <taxon>Bacteria</taxon>
        <taxon>Bacillati</taxon>
        <taxon>Actinomycetota</taxon>
        <taxon>Actinomycetes</taxon>
        <taxon>Micromonosporales</taxon>
        <taxon>Micromonosporaceae</taxon>
        <taxon>Actinoplanes</taxon>
    </lineage>
</organism>